<dbReference type="Proteomes" id="UP001154322">
    <property type="component" value="Unassembled WGS sequence"/>
</dbReference>
<dbReference type="PANTHER" id="PTHR43460:SF1">
    <property type="entry name" value="METHYLTRANSFERASE TYPE 11 DOMAIN-CONTAINING PROTEIN"/>
    <property type="match status" value="1"/>
</dbReference>
<evidence type="ECO:0000313" key="4">
    <source>
        <dbReference type="Proteomes" id="UP001154322"/>
    </source>
</evidence>
<dbReference type="Gene3D" id="3.40.50.150">
    <property type="entry name" value="Vaccinia Virus protein VP39"/>
    <property type="match status" value="1"/>
</dbReference>
<dbReference type="RefSeq" id="WP_213430745.1">
    <property type="nucleotide sequence ID" value="NZ_AP031286.1"/>
</dbReference>
<dbReference type="InterPro" id="IPR041698">
    <property type="entry name" value="Methyltransf_25"/>
</dbReference>
<dbReference type="Pfam" id="PF21302">
    <property type="entry name" value="Zn_ribbon_RlmA"/>
    <property type="match status" value="1"/>
</dbReference>
<feature type="domain" description="23S rRNA (guanine(745)-N(1))-methyltransferase N-terminal" evidence="2">
    <location>
        <begin position="22"/>
        <end position="61"/>
    </location>
</feature>
<feature type="domain" description="Methyltransferase" evidence="1">
    <location>
        <begin position="113"/>
        <end position="184"/>
    </location>
</feature>
<evidence type="ECO:0000259" key="2">
    <source>
        <dbReference type="Pfam" id="PF21302"/>
    </source>
</evidence>
<keyword evidence="4" id="KW-1185">Reference proteome</keyword>
<dbReference type="GO" id="GO:0032259">
    <property type="term" value="P:methylation"/>
    <property type="evidence" value="ECO:0007669"/>
    <property type="project" value="UniProtKB-KW"/>
</dbReference>
<keyword evidence="3" id="KW-0489">Methyltransferase</keyword>
<dbReference type="SUPFAM" id="SSF53335">
    <property type="entry name" value="S-adenosyl-L-methionine-dependent methyltransferases"/>
    <property type="match status" value="1"/>
</dbReference>
<protein>
    <submittedName>
        <fullName evidence="3">Methyltransferase domain-containing protein</fullName>
    </submittedName>
</protein>
<accession>A0ABN8U4K5</accession>
<sequence>MSIYDKKQMSIRLLTKYEAMLACPICSSPLQMLQTANTGSLRCSRGHCFDIAKQGYVNLLPQPPRGAYDKSMFEARRRVSASGFFEPLLERISGRISRELASEAEPAHLAHLLDAGCGEGSALARIVHLVHERTAAKLRGAGVDISKEAIRIAARESSRAIWCVADLARCPFADRTFGFILNLLSPSNYSEFRRLLADSGMVIKVIPGSAYLRELREVLYRQTDRQHYDNERTAALFCRHFHLLETDSVQYRLPAAPAFLEDVIRMTPLSWGAPEERIRQALRMENAKITADFTILYGKKK</sequence>
<dbReference type="InterPro" id="IPR029063">
    <property type="entry name" value="SAM-dependent_MTases_sf"/>
</dbReference>
<dbReference type="PANTHER" id="PTHR43460">
    <property type="entry name" value="METHYLTRANSFERASE"/>
    <property type="match status" value="1"/>
</dbReference>
<name>A0ABN8U4K5_9BACL</name>
<gene>
    <name evidence="3" type="ORF">WJ0W_003088</name>
</gene>
<comment type="caution">
    <text evidence="3">The sequence shown here is derived from an EMBL/GenBank/DDBJ whole genome shotgun (WGS) entry which is preliminary data.</text>
</comment>
<keyword evidence="3" id="KW-0808">Transferase</keyword>
<dbReference type="InterPro" id="IPR052939">
    <property type="entry name" value="23S_rRNA_MeTrnsfrase_RlmA"/>
</dbReference>
<dbReference type="PIRSF" id="PIRSF018249">
    <property type="entry name" value="MyrA_prd"/>
    <property type="match status" value="1"/>
</dbReference>
<reference evidence="3" key="1">
    <citation type="submission" date="2022-06" db="EMBL/GenBank/DDBJ databases">
        <authorList>
            <person name="Dietemann V."/>
            <person name="Ory F."/>
            <person name="Dainat B."/>
            <person name="Oberhansli S."/>
        </authorList>
    </citation>
    <scope>NUCLEOTIDE SEQUENCE</scope>
    <source>
        <strain evidence="3">Ena-SAMPLE-TAB-26-04-2022-14:26:32:270-5432</strain>
    </source>
</reference>
<evidence type="ECO:0000313" key="3">
    <source>
        <dbReference type="EMBL" id="CAH8245853.1"/>
    </source>
</evidence>
<dbReference type="InterPro" id="IPR048647">
    <property type="entry name" value="RlmA_N"/>
</dbReference>
<proteinExistence type="predicted"/>
<dbReference type="EMBL" id="CALYLO010000004">
    <property type="protein sequence ID" value="CAH8245853.1"/>
    <property type="molecule type" value="Genomic_DNA"/>
</dbReference>
<evidence type="ECO:0000259" key="1">
    <source>
        <dbReference type="Pfam" id="PF13649"/>
    </source>
</evidence>
<dbReference type="InterPro" id="IPR016718">
    <property type="entry name" value="rRNA_m1G-MeTrfase_A_prd"/>
</dbReference>
<dbReference type="Pfam" id="PF13649">
    <property type="entry name" value="Methyltransf_25"/>
    <property type="match status" value="1"/>
</dbReference>
<dbReference type="GO" id="GO:0008168">
    <property type="term" value="F:methyltransferase activity"/>
    <property type="evidence" value="ECO:0007669"/>
    <property type="project" value="UniProtKB-KW"/>
</dbReference>
<organism evidence="3 4">
    <name type="scientific">Paenibacillus melissococcoides</name>
    <dbReference type="NCBI Taxonomy" id="2912268"/>
    <lineage>
        <taxon>Bacteria</taxon>
        <taxon>Bacillati</taxon>
        <taxon>Bacillota</taxon>
        <taxon>Bacilli</taxon>
        <taxon>Bacillales</taxon>
        <taxon>Paenibacillaceae</taxon>
        <taxon>Paenibacillus</taxon>
    </lineage>
</organism>